<dbReference type="InterPro" id="IPR036259">
    <property type="entry name" value="MFS_trans_sf"/>
</dbReference>
<evidence type="ECO:0000256" key="2">
    <source>
        <dbReference type="ARBA" id="ARBA00022475"/>
    </source>
</evidence>
<dbReference type="PANTHER" id="PTHR23513:SF11">
    <property type="entry name" value="STAPHYLOFERRIN A TRANSPORTER"/>
    <property type="match status" value="1"/>
</dbReference>
<dbReference type="PANTHER" id="PTHR23513">
    <property type="entry name" value="INTEGRAL MEMBRANE EFFLUX PROTEIN-RELATED"/>
    <property type="match status" value="1"/>
</dbReference>
<feature type="transmembrane region" description="Helical" evidence="7">
    <location>
        <begin position="39"/>
        <end position="60"/>
    </location>
</feature>
<feature type="transmembrane region" description="Helical" evidence="7">
    <location>
        <begin position="16"/>
        <end position="33"/>
    </location>
</feature>
<keyword evidence="3 7" id="KW-0812">Transmembrane</keyword>
<dbReference type="Proteomes" id="UP000437736">
    <property type="component" value="Unassembled WGS sequence"/>
</dbReference>
<evidence type="ECO:0000256" key="3">
    <source>
        <dbReference type="ARBA" id="ARBA00022692"/>
    </source>
</evidence>
<gene>
    <name evidence="8" type="ORF">GHK86_20140</name>
</gene>
<evidence type="ECO:0000256" key="7">
    <source>
        <dbReference type="SAM" id="Phobius"/>
    </source>
</evidence>
<evidence type="ECO:0000256" key="5">
    <source>
        <dbReference type="ARBA" id="ARBA00023136"/>
    </source>
</evidence>
<sequence>MVSAPLVARMRPRRPLVVALGVGGLEALVALAFGAHLPLAVVAVAAGVQGVSVLVFESLWQTAIQRHVPADRLSRASSYDWFGSLVAYPVGLAVAGPVADAVGAGRTLVVMGVLMLLLSAGLLSLRSVRGLRDGPGGSDEPGEVAPAGGVAGPAT</sequence>
<evidence type="ECO:0000313" key="8">
    <source>
        <dbReference type="EMBL" id="MST35027.1"/>
    </source>
</evidence>
<proteinExistence type="predicted"/>
<feature type="transmembrane region" description="Helical" evidence="7">
    <location>
        <begin position="105"/>
        <end position="125"/>
    </location>
</feature>
<reference evidence="8 9" key="1">
    <citation type="submission" date="2019-11" db="EMBL/GenBank/DDBJ databases">
        <title>Acidiferrimicrobium australis gen. nov., sp. nov., an acidophilic and obligately heterotrophic, member of the Actinobacteria that catalyses dissimilatory oxido- reduction of iron isolated from metal-rich acidic water in Chile.</title>
        <authorList>
            <person name="Gonzalez D."/>
            <person name="Huber K."/>
            <person name="Hedrich S."/>
            <person name="Rojas-Villalobos C."/>
            <person name="Quatrini R."/>
            <person name="Dinamarca M.A."/>
            <person name="Schwarz A."/>
            <person name="Canales C."/>
            <person name="Nancucheo I."/>
        </authorList>
    </citation>
    <scope>NUCLEOTIDE SEQUENCE [LARGE SCALE GENOMIC DNA]</scope>
    <source>
        <strain evidence="8 9">USS-CCA1</strain>
    </source>
</reference>
<accession>A0ABW9QYS8</accession>
<evidence type="ECO:0000256" key="1">
    <source>
        <dbReference type="ARBA" id="ARBA00004651"/>
    </source>
</evidence>
<comment type="caution">
    <text evidence="8">The sequence shown here is derived from an EMBL/GenBank/DDBJ whole genome shotgun (WGS) entry which is preliminary data.</text>
</comment>
<evidence type="ECO:0000313" key="9">
    <source>
        <dbReference type="Proteomes" id="UP000437736"/>
    </source>
</evidence>
<keyword evidence="4 7" id="KW-1133">Transmembrane helix</keyword>
<protein>
    <recommendedName>
        <fullName evidence="10">MFS transporter</fullName>
    </recommendedName>
</protein>
<keyword evidence="2" id="KW-1003">Cell membrane</keyword>
<dbReference type="Gene3D" id="1.20.1250.20">
    <property type="entry name" value="MFS general substrate transporter like domains"/>
    <property type="match status" value="1"/>
</dbReference>
<feature type="transmembrane region" description="Helical" evidence="7">
    <location>
        <begin position="81"/>
        <end position="99"/>
    </location>
</feature>
<dbReference type="EMBL" id="WJHE01001370">
    <property type="protein sequence ID" value="MST35027.1"/>
    <property type="molecule type" value="Genomic_DNA"/>
</dbReference>
<feature type="region of interest" description="Disordered" evidence="6">
    <location>
        <begin position="134"/>
        <end position="155"/>
    </location>
</feature>
<comment type="subcellular location">
    <subcellularLocation>
        <location evidence="1">Cell membrane</location>
        <topology evidence="1">Multi-pass membrane protein</topology>
    </subcellularLocation>
</comment>
<feature type="compositionally biased region" description="Low complexity" evidence="6">
    <location>
        <begin position="143"/>
        <end position="155"/>
    </location>
</feature>
<keyword evidence="5 7" id="KW-0472">Membrane</keyword>
<name>A0ABW9QYS8_9ACTN</name>
<organism evidence="8 9">
    <name type="scientific">Acidiferrimicrobium australe</name>
    <dbReference type="NCBI Taxonomy" id="2664430"/>
    <lineage>
        <taxon>Bacteria</taxon>
        <taxon>Bacillati</taxon>
        <taxon>Actinomycetota</taxon>
        <taxon>Acidimicrobiia</taxon>
        <taxon>Acidimicrobiales</taxon>
        <taxon>Acidimicrobiaceae</taxon>
        <taxon>Acidiferrimicrobium</taxon>
    </lineage>
</organism>
<evidence type="ECO:0000256" key="4">
    <source>
        <dbReference type="ARBA" id="ARBA00022989"/>
    </source>
</evidence>
<dbReference type="SUPFAM" id="SSF103473">
    <property type="entry name" value="MFS general substrate transporter"/>
    <property type="match status" value="1"/>
</dbReference>
<evidence type="ECO:0008006" key="10">
    <source>
        <dbReference type="Google" id="ProtNLM"/>
    </source>
</evidence>
<keyword evidence="9" id="KW-1185">Reference proteome</keyword>
<evidence type="ECO:0000256" key="6">
    <source>
        <dbReference type="SAM" id="MobiDB-lite"/>
    </source>
</evidence>